<dbReference type="PANTHER" id="PTHR12411">
    <property type="entry name" value="CYSTEINE PROTEASE FAMILY C1-RELATED"/>
    <property type="match status" value="1"/>
</dbReference>
<organism evidence="10 12">
    <name type="scientific">Dracunculus medinensis</name>
    <name type="common">Guinea worm</name>
    <dbReference type="NCBI Taxonomy" id="318479"/>
    <lineage>
        <taxon>Eukaryota</taxon>
        <taxon>Metazoa</taxon>
        <taxon>Ecdysozoa</taxon>
        <taxon>Nematoda</taxon>
        <taxon>Chromadorea</taxon>
        <taxon>Rhabditida</taxon>
        <taxon>Spirurina</taxon>
        <taxon>Dracunculoidea</taxon>
        <taxon>Dracunculidae</taxon>
        <taxon>Dracunculus</taxon>
    </lineage>
</organism>
<evidence type="ECO:0000256" key="1">
    <source>
        <dbReference type="ARBA" id="ARBA00008455"/>
    </source>
</evidence>
<dbReference type="PROSITE" id="PS00640">
    <property type="entry name" value="THIOL_PROTEASE_ASN"/>
    <property type="match status" value="1"/>
</dbReference>
<keyword evidence="3" id="KW-0732">Signal</keyword>
<evidence type="ECO:0000313" key="12">
    <source>
        <dbReference type="WBParaSite" id="DME_0000746201-mRNA-1"/>
    </source>
</evidence>
<comment type="similarity">
    <text evidence="1">Belongs to the peptidase C1 family.</text>
</comment>
<keyword evidence="11" id="KW-1185">Reference proteome</keyword>
<evidence type="ECO:0000313" key="10">
    <source>
        <dbReference type="Proteomes" id="UP000038040"/>
    </source>
</evidence>
<evidence type="ECO:0000256" key="6">
    <source>
        <dbReference type="ARBA" id="ARBA00023145"/>
    </source>
</evidence>
<sequence>MKFDRNIAKSSNFLFNFSSTFAIPKYFDSREQWPHCLSIRRISDQSSCAAGAISDRICIASQGRLQVSISALDLLSCCKDCGRGCAGGFPIRAWMHWVYHGVVTGGDFNEKFGCQPYPFPPCAHQKDHTNQLPRCSKMLYATPQCMQKCNNNYYSKGYIQDKYYGNDFNNVRAIQEEIMRNGPVEAVFNAFSDFEAYHSGIYRHVFGNYLGGHAVKIIGWGEENSVPYWLAANSWNSDWGENGYFRILRGVNECGIETEIIAGLSKF</sequence>
<evidence type="ECO:0000313" key="9">
    <source>
        <dbReference type="EMBL" id="VDN51782.1"/>
    </source>
</evidence>
<dbReference type="GO" id="GO:0008234">
    <property type="term" value="F:cysteine-type peptidase activity"/>
    <property type="evidence" value="ECO:0007669"/>
    <property type="project" value="UniProtKB-KW"/>
</dbReference>
<dbReference type="InterPro" id="IPR025660">
    <property type="entry name" value="Pept_his_AS"/>
</dbReference>
<accession>A0A0N4UIM7</accession>
<evidence type="ECO:0000313" key="11">
    <source>
        <dbReference type="Proteomes" id="UP000274756"/>
    </source>
</evidence>
<dbReference type="Proteomes" id="UP000038040">
    <property type="component" value="Unplaced"/>
</dbReference>
<dbReference type="STRING" id="318479.A0A0N4UIM7"/>
<reference evidence="12" key="1">
    <citation type="submission" date="2017-02" db="UniProtKB">
        <authorList>
            <consortium name="WormBaseParasite"/>
        </authorList>
    </citation>
    <scope>IDENTIFICATION</scope>
</reference>
<dbReference type="GO" id="GO:0006508">
    <property type="term" value="P:proteolysis"/>
    <property type="evidence" value="ECO:0007669"/>
    <property type="project" value="UniProtKB-KW"/>
</dbReference>
<dbReference type="SMART" id="SM00645">
    <property type="entry name" value="Pept_C1"/>
    <property type="match status" value="1"/>
</dbReference>
<gene>
    <name evidence="9" type="ORF">DME_LOCUS1755</name>
</gene>
<evidence type="ECO:0000256" key="7">
    <source>
        <dbReference type="ARBA" id="ARBA00023157"/>
    </source>
</evidence>
<name>A0A0N4UIM7_DRAME</name>
<dbReference type="InterPro" id="IPR038765">
    <property type="entry name" value="Papain-like_cys_pep_sf"/>
</dbReference>
<dbReference type="InterPro" id="IPR000668">
    <property type="entry name" value="Peptidase_C1A_C"/>
</dbReference>
<dbReference type="Pfam" id="PF00112">
    <property type="entry name" value="Peptidase_C1"/>
    <property type="match status" value="1"/>
</dbReference>
<dbReference type="FunFam" id="3.90.70.10:FF:000031">
    <property type="entry name" value="Cathepsin B"/>
    <property type="match status" value="1"/>
</dbReference>
<dbReference type="Proteomes" id="UP000274756">
    <property type="component" value="Unassembled WGS sequence"/>
</dbReference>
<keyword evidence="6" id="KW-0865">Zymogen</keyword>
<dbReference type="EMBL" id="UYYG01000031">
    <property type="protein sequence ID" value="VDN51782.1"/>
    <property type="molecule type" value="Genomic_DNA"/>
</dbReference>
<dbReference type="CDD" id="cd02620">
    <property type="entry name" value="Peptidase_C1A_CathepsinB"/>
    <property type="match status" value="1"/>
</dbReference>
<dbReference type="InterPro" id="IPR013128">
    <property type="entry name" value="Peptidase_C1A"/>
</dbReference>
<protein>
    <submittedName>
        <fullName evidence="12">Pept_C1 domain-containing protein</fullName>
    </submittedName>
</protein>
<evidence type="ECO:0000256" key="4">
    <source>
        <dbReference type="ARBA" id="ARBA00022801"/>
    </source>
</evidence>
<dbReference type="SUPFAM" id="SSF54001">
    <property type="entry name" value="Cysteine proteinases"/>
    <property type="match status" value="1"/>
</dbReference>
<dbReference type="PROSITE" id="PS00639">
    <property type="entry name" value="THIOL_PROTEASE_HIS"/>
    <property type="match status" value="1"/>
</dbReference>
<dbReference type="AlphaFoldDB" id="A0A0N4UIM7"/>
<keyword evidence="7" id="KW-1015">Disulfide bond</keyword>
<dbReference type="OrthoDB" id="10058785at2759"/>
<dbReference type="InterPro" id="IPR025661">
    <property type="entry name" value="Pept_asp_AS"/>
</dbReference>
<dbReference type="WBParaSite" id="DME_0000746201-mRNA-1">
    <property type="protein sequence ID" value="DME_0000746201-mRNA-1"/>
    <property type="gene ID" value="DME_0000746201"/>
</dbReference>
<keyword evidence="4" id="KW-0378">Hydrolase</keyword>
<keyword evidence="2" id="KW-0645">Protease</keyword>
<evidence type="ECO:0000256" key="5">
    <source>
        <dbReference type="ARBA" id="ARBA00022807"/>
    </source>
</evidence>
<keyword evidence="5" id="KW-0788">Thiol protease</keyword>
<dbReference type="Gene3D" id="3.90.70.10">
    <property type="entry name" value="Cysteine proteinases"/>
    <property type="match status" value="1"/>
</dbReference>
<evidence type="ECO:0000259" key="8">
    <source>
        <dbReference type="SMART" id="SM00645"/>
    </source>
</evidence>
<reference evidence="9 11" key="2">
    <citation type="submission" date="2018-11" db="EMBL/GenBank/DDBJ databases">
        <authorList>
            <consortium name="Pathogen Informatics"/>
        </authorList>
    </citation>
    <scope>NUCLEOTIDE SEQUENCE [LARGE SCALE GENOMIC DNA]</scope>
</reference>
<evidence type="ECO:0000256" key="2">
    <source>
        <dbReference type="ARBA" id="ARBA00022670"/>
    </source>
</evidence>
<proteinExistence type="inferred from homology"/>
<feature type="domain" description="Peptidase C1A papain C-terminal" evidence="8">
    <location>
        <begin position="23"/>
        <end position="264"/>
    </location>
</feature>
<evidence type="ECO:0000256" key="3">
    <source>
        <dbReference type="ARBA" id="ARBA00022729"/>
    </source>
</evidence>